<dbReference type="InterPro" id="IPR046357">
    <property type="entry name" value="PPIase_dom_sf"/>
</dbReference>
<dbReference type="InterPro" id="IPR050245">
    <property type="entry name" value="PrsA_foldase"/>
</dbReference>
<dbReference type="PROSITE" id="PS51257">
    <property type="entry name" value="PROKAR_LIPOPROTEIN"/>
    <property type="match status" value="1"/>
</dbReference>
<dbReference type="Proteomes" id="UP000697710">
    <property type="component" value="Unassembled WGS sequence"/>
</dbReference>
<reference evidence="4" key="2">
    <citation type="journal article" date="2021" name="Microbiome">
        <title>Successional dynamics and alternative stable states in a saline activated sludge microbial community over 9 years.</title>
        <authorList>
            <person name="Wang Y."/>
            <person name="Ye J."/>
            <person name="Ju F."/>
            <person name="Liu L."/>
            <person name="Boyd J.A."/>
            <person name="Deng Y."/>
            <person name="Parks D.H."/>
            <person name="Jiang X."/>
            <person name="Yin X."/>
            <person name="Woodcroft B.J."/>
            <person name="Tyson G.W."/>
            <person name="Hugenholtz P."/>
            <person name="Polz M.F."/>
            <person name="Zhang T."/>
        </authorList>
    </citation>
    <scope>NUCLEOTIDE SEQUENCE</scope>
    <source>
        <strain evidence="4">HKST-UBA01</strain>
    </source>
</reference>
<gene>
    <name evidence="4" type="ORF">KC729_19015</name>
</gene>
<organism evidence="4 5">
    <name type="scientific">Eiseniibacteriota bacterium</name>
    <dbReference type="NCBI Taxonomy" id="2212470"/>
    <lineage>
        <taxon>Bacteria</taxon>
        <taxon>Candidatus Eiseniibacteriota</taxon>
    </lineage>
</organism>
<dbReference type="InterPro" id="IPR000297">
    <property type="entry name" value="PPIase_PpiC"/>
</dbReference>
<comment type="caution">
    <text evidence="4">The sequence shown here is derived from an EMBL/GenBank/DDBJ whole genome shotgun (WGS) entry which is preliminary data.</text>
</comment>
<dbReference type="Gene3D" id="3.10.50.40">
    <property type="match status" value="1"/>
</dbReference>
<name>A0A956M348_UNCEI</name>
<dbReference type="Pfam" id="PF13624">
    <property type="entry name" value="SurA_N_3"/>
    <property type="match status" value="1"/>
</dbReference>
<dbReference type="EMBL" id="JAGQHR010000839">
    <property type="protein sequence ID" value="MCA9729782.1"/>
    <property type="molecule type" value="Genomic_DNA"/>
</dbReference>
<dbReference type="SUPFAM" id="SSF109998">
    <property type="entry name" value="Triger factor/SurA peptide-binding domain-like"/>
    <property type="match status" value="1"/>
</dbReference>
<evidence type="ECO:0000256" key="1">
    <source>
        <dbReference type="PROSITE-ProRule" id="PRU00278"/>
    </source>
</evidence>
<evidence type="ECO:0000313" key="4">
    <source>
        <dbReference type="EMBL" id="MCA9729782.1"/>
    </source>
</evidence>
<keyword evidence="1" id="KW-0697">Rotamase</keyword>
<proteinExistence type="predicted"/>
<feature type="compositionally biased region" description="Low complexity" evidence="2">
    <location>
        <begin position="24"/>
        <end position="37"/>
    </location>
</feature>
<sequence>MRKFVAIWIGLVLIGCGGNEQQGSDSSSQNMPQTSSSAEITGEPTRVVAQVGDEQITLGDVNRVVQAIRMSRPRDIDPNAPNAVLQKKAVDNLVDQKVLVLAAREQGMGVKDDEFDVAVAQVKARFPTPEAFTVALGQQGMTEEQFLQSFRADMTIRNFVQKAFADTVTVTPEQARAYFDAHPDEFTNPESVHARHILMRLSPGATPEVDAAAHDRAQTALTRIRAGEDFVAVASEISEDETTKGTGGDLGFFLPGQMVAPFDSVSFALSPGAVSDLVKTQFGYHIIKVEEKRPAGPMNYDEIESQLISKLQQDRVNEHVTAYLESHRDKFNVKRDI</sequence>
<dbReference type="Gene3D" id="1.10.4030.10">
    <property type="entry name" value="Porin chaperone SurA, peptide-binding domain"/>
    <property type="match status" value="1"/>
</dbReference>
<dbReference type="Pfam" id="PF13616">
    <property type="entry name" value="Rotamase_3"/>
    <property type="match status" value="1"/>
</dbReference>
<evidence type="ECO:0000256" key="2">
    <source>
        <dbReference type="SAM" id="MobiDB-lite"/>
    </source>
</evidence>
<reference evidence="4" key="1">
    <citation type="submission" date="2020-04" db="EMBL/GenBank/DDBJ databases">
        <authorList>
            <person name="Zhang T."/>
        </authorList>
    </citation>
    <scope>NUCLEOTIDE SEQUENCE</scope>
    <source>
        <strain evidence="4">HKST-UBA01</strain>
    </source>
</reference>
<dbReference type="PANTHER" id="PTHR47245:SF2">
    <property type="entry name" value="PEPTIDYL-PROLYL CIS-TRANS ISOMERASE HP_0175-RELATED"/>
    <property type="match status" value="1"/>
</dbReference>
<protein>
    <submittedName>
        <fullName evidence="4">Peptidylprolyl isomerase</fullName>
        <ecNumber evidence="4">5.2.1.8</ecNumber>
    </submittedName>
</protein>
<dbReference type="PROSITE" id="PS50198">
    <property type="entry name" value="PPIC_PPIASE_2"/>
    <property type="match status" value="1"/>
</dbReference>
<dbReference type="PANTHER" id="PTHR47245">
    <property type="entry name" value="PEPTIDYLPROLYL ISOMERASE"/>
    <property type="match status" value="1"/>
</dbReference>
<dbReference type="GO" id="GO:0003755">
    <property type="term" value="F:peptidyl-prolyl cis-trans isomerase activity"/>
    <property type="evidence" value="ECO:0007669"/>
    <property type="project" value="UniProtKB-KW"/>
</dbReference>
<dbReference type="InterPro" id="IPR027304">
    <property type="entry name" value="Trigger_fact/SurA_dom_sf"/>
</dbReference>
<evidence type="ECO:0000313" key="5">
    <source>
        <dbReference type="Proteomes" id="UP000697710"/>
    </source>
</evidence>
<feature type="domain" description="PpiC" evidence="3">
    <location>
        <begin position="189"/>
        <end position="291"/>
    </location>
</feature>
<dbReference type="SUPFAM" id="SSF54534">
    <property type="entry name" value="FKBP-like"/>
    <property type="match status" value="1"/>
</dbReference>
<accession>A0A956M348</accession>
<dbReference type="EC" id="5.2.1.8" evidence="4"/>
<evidence type="ECO:0000259" key="3">
    <source>
        <dbReference type="PROSITE" id="PS50198"/>
    </source>
</evidence>
<dbReference type="AlphaFoldDB" id="A0A956M348"/>
<keyword evidence="1 4" id="KW-0413">Isomerase</keyword>
<feature type="region of interest" description="Disordered" evidence="2">
    <location>
        <begin position="20"/>
        <end position="43"/>
    </location>
</feature>